<keyword evidence="2" id="KW-1185">Reference proteome</keyword>
<organism evidence="1 2">
    <name type="scientific">Faecalicoccus pleomorphus</name>
    <dbReference type="NCBI Taxonomy" id="1323"/>
    <lineage>
        <taxon>Bacteria</taxon>
        <taxon>Bacillati</taxon>
        <taxon>Bacillota</taxon>
        <taxon>Erysipelotrichia</taxon>
        <taxon>Erysipelotrichales</taxon>
        <taxon>Erysipelotrichaceae</taxon>
        <taxon>Faecalicoccus</taxon>
    </lineage>
</organism>
<dbReference type="GO" id="GO:0070573">
    <property type="term" value="F:metallodipeptidase activity"/>
    <property type="evidence" value="ECO:0007669"/>
    <property type="project" value="InterPro"/>
</dbReference>
<dbReference type="RefSeq" id="WP_022789738.1">
    <property type="nucleotide sequence ID" value="NZ_UHFX01000003.1"/>
</dbReference>
<accession>A0A380LMJ9</accession>
<proteinExistence type="predicted"/>
<dbReference type="PANTHER" id="PTHR10443:SF12">
    <property type="entry name" value="DIPEPTIDASE"/>
    <property type="match status" value="1"/>
</dbReference>
<protein>
    <submittedName>
        <fullName evidence="1">Membrane dipeptidase (Peptidase family M19)</fullName>
    </submittedName>
</protein>
<dbReference type="AlphaFoldDB" id="A0A380LMJ9"/>
<sequence>MKVIDMHCDTILELLNHPEKGLFQNDLSIDIQKMKKGDYLLQNFALFTDQKVLSIPEKQTMRLMDVFWKEIEKNKDYIAPVLCYEDIEKNEKASKISALLTLEDGGVVFNDLSMLRNYYRLGVRMIALTWNYPNGIGYPNFSLDDFTDYKQASSLQQIDTIHGLTDFGIQYIREMEHLGMIVDVSHLNDAGFYDVLKYTTKPFVASHSNARSICPVARNLSDDMIRAMHARGGVMGINFCGDFLEEHAIPNGPSRIEAMIRHILYIKEIAGIDCIGLGTDFDGIHADLEIPDASCMNKLAQALSEHGLTQEEIEKIFYKNVLRVYKEVLK</sequence>
<dbReference type="GO" id="GO:0006508">
    <property type="term" value="P:proteolysis"/>
    <property type="evidence" value="ECO:0007669"/>
    <property type="project" value="InterPro"/>
</dbReference>
<dbReference type="Gene3D" id="3.20.20.140">
    <property type="entry name" value="Metal-dependent hydrolases"/>
    <property type="match status" value="1"/>
</dbReference>
<name>A0A380LMJ9_9FIRM</name>
<dbReference type="EMBL" id="UHFX01000003">
    <property type="protein sequence ID" value="SUO05088.1"/>
    <property type="molecule type" value="Genomic_DNA"/>
</dbReference>
<reference evidence="1 2" key="1">
    <citation type="submission" date="2018-06" db="EMBL/GenBank/DDBJ databases">
        <authorList>
            <consortium name="Pathogen Informatics"/>
            <person name="Doyle S."/>
        </authorList>
    </citation>
    <scope>NUCLEOTIDE SEQUENCE [LARGE SCALE GENOMIC DNA]</scope>
    <source>
        <strain evidence="1 2">NCTC11087</strain>
    </source>
</reference>
<dbReference type="Proteomes" id="UP000255523">
    <property type="component" value="Unassembled WGS sequence"/>
</dbReference>
<dbReference type="InterPro" id="IPR032466">
    <property type="entry name" value="Metal_Hydrolase"/>
</dbReference>
<dbReference type="OrthoDB" id="9804920at2"/>
<evidence type="ECO:0000313" key="1">
    <source>
        <dbReference type="EMBL" id="SUO05088.1"/>
    </source>
</evidence>
<dbReference type="CDD" id="cd01301">
    <property type="entry name" value="rDP_like"/>
    <property type="match status" value="1"/>
</dbReference>
<gene>
    <name evidence="1" type="ORF">NCTC11087_02023</name>
</gene>
<dbReference type="SUPFAM" id="SSF51556">
    <property type="entry name" value="Metallo-dependent hydrolases"/>
    <property type="match status" value="1"/>
</dbReference>
<dbReference type="PANTHER" id="PTHR10443">
    <property type="entry name" value="MICROSOMAL DIPEPTIDASE"/>
    <property type="match status" value="1"/>
</dbReference>
<dbReference type="InterPro" id="IPR008257">
    <property type="entry name" value="Pept_M19"/>
</dbReference>
<dbReference type="Pfam" id="PF01244">
    <property type="entry name" value="Peptidase_M19"/>
    <property type="match status" value="1"/>
</dbReference>
<dbReference type="GeneID" id="77462954"/>
<dbReference type="PROSITE" id="PS51365">
    <property type="entry name" value="RENAL_DIPEPTIDASE_2"/>
    <property type="match status" value="1"/>
</dbReference>
<evidence type="ECO:0000313" key="2">
    <source>
        <dbReference type="Proteomes" id="UP000255523"/>
    </source>
</evidence>